<dbReference type="EMBL" id="JASCZI010271877">
    <property type="protein sequence ID" value="MED6216457.1"/>
    <property type="molecule type" value="Genomic_DNA"/>
</dbReference>
<feature type="compositionally biased region" description="Polar residues" evidence="7">
    <location>
        <begin position="21"/>
        <end position="32"/>
    </location>
</feature>
<evidence type="ECO:0000313" key="9">
    <source>
        <dbReference type="EMBL" id="MED6216457.1"/>
    </source>
</evidence>
<name>A0ABU6Z3F2_9FABA</name>
<keyword evidence="2 6" id="KW-0678">Repressor</keyword>
<evidence type="ECO:0000256" key="6">
    <source>
        <dbReference type="RuleBase" id="RU367028"/>
    </source>
</evidence>
<dbReference type="PANTHER" id="PTHR33057">
    <property type="entry name" value="TRANSCRIPTION REPRESSOR OFP7-RELATED"/>
    <property type="match status" value="1"/>
</dbReference>
<sequence length="421" mass="47981">MKWGGRKSSPASSSSSSSISNNTNTKHSFMSQVSPLSWLSKFKQMRINSERKPGLNAKQNSVPSFGSPPKDACGNRGRFYGGEDDAFWRLSFGEESHEYNKSSEDIMKPALHNLDGDHGNDVIQSSAQFGLTDKRYGRRDATLRFKQKDIGMGEGKKFASEKKTSLPSNDECDHGGKEFESLRRRYERKAQKVLQDQLLKLGRAADNVEAEFAPRNSKSLENDVLKSESPRTIRTPRTNSHISAVHSKNSGLGSLKEDDVNSEKNAEKLRVKVNKKRQSLHVSRELQRRKSRNSPRVRVHSPRMASKMEICKIKAIEDIKKAKLKMKKEEEISEETADVDSFAVVKCSLDPQQDFRDSMMEMIMERKISRPEEMEELLACYLTLNSSEYHDIIIKVFREVWLYLNKVCLGLKSKKQCSFND</sequence>
<comment type="subcellular location">
    <subcellularLocation>
        <location evidence="1 6">Nucleus</location>
    </subcellularLocation>
</comment>
<feature type="region of interest" description="Disordered" evidence="7">
    <location>
        <begin position="219"/>
        <end position="302"/>
    </location>
</feature>
<evidence type="ECO:0000259" key="8">
    <source>
        <dbReference type="PROSITE" id="PS51754"/>
    </source>
</evidence>
<feature type="compositionally biased region" description="Basic residues" evidence="7">
    <location>
        <begin position="289"/>
        <end position="301"/>
    </location>
</feature>
<evidence type="ECO:0000256" key="3">
    <source>
        <dbReference type="ARBA" id="ARBA00023015"/>
    </source>
</evidence>
<evidence type="ECO:0000256" key="2">
    <source>
        <dbReference type="ARBA" id="ARBA00022491"/>
    </source>
</evidence>
<evidence type="ECO:0000256" key="5">
    <source>
        <dbReference type="ARBA" id="ARBA00023242"/>
    </source>
</evidence>
<organism evidence="9 10">
    <name type="scientific">Stylosanthes scabra</name>
    <dbReference type="NCBI Taxonomy" id="79078"/>
    <lineage>
        <taxon>Eukaryota</taxon>
        <taxon>Viridiplantae</taxon>
        <taxon>Streptophyta</taxon>
        <taxon>Embryophyta</taxon>
        <taxon>Tracheophyta</taxon>
        <taxon>Spermatophyta</taxon>
        <taxon>Magnoliopsida</taxon>
        <taxon>eudicotyledons</taxon>
        <taxon>Gunneridae</taxon>
        <taxon>Pentapetalae</taxon>
        <taxon>rosids</taxon>
        <taxon>fabids</taxon>
        <taxon>Fabales</taxon>
        <taxon>Fabaceae</taxon>
        <taxon>Papilionoideae</taxon>
        <taxon>50 kb inversion clade</taxon>
        <taxon>dalbergioids sensu lato</taxon>
        <taxon>Dalbergieae</taxon>
        <taxon>Pterocarpus clade</taxon>
        <taxon>Stylosanthes</taxon>
    </lineage>
</organism>
<dbReference type="PANTHER" id="PTHR33057:SF82">
    <property type="entry name" value="TRANSCRIPTION REPRESSOR OFP5"/>
    <property type="match status" value="1"/>
</dbReference>
<feature type="compositionally biased region" description="Basic and acidic residues" evidence="7">
    <location>
        <begin position="148"/>
        <end position="164"/>
    </location>
</feature>
<feature type="compositionally biased region" description="Polar residues" evidence="7">
    <location>
        <begin position="232"/>
        <end position="252"/>
    </location>
</feature>
<feature type="region of interest" description="Disordered" evidence="7">
    <location>
        <begin position="49"/>
        <end position="76"/>
    </location>
</feature>
<dbReference type="InterPro" id="IPR006458">
    <property type="entry name" value="Ovate_C"/>
</dbReference>
<feature type="compositionally biased region" description="Low complexity" evidence="7">
    <location>
        <begin position="8"/>
        <end position="20"/>
    </location>
</feature>
<dbReference type="InterPro" id="IPR038933">
    <property type="entry name" value="Ovate"/>
</dbReference>
<accession>A0ABU6Z3F2</accession>
<proteinExistence type="predicted"/>
<feature type="domain" description="OVATE" evidence="8">
    <location>
        <begin position="344"/>
        <end position="403"/>
    </location>
</feature>
<evidence type="ECO:0000313" key="10">
    <source>
        <dbReference type="Proteomes" id="UP001341840"/>
    </source>
</evidence>
<comment type="function">
    <text evidence="6">Transcriptional repressor that regulates multiple aspects of plant growth and development.</text>
</comment>
<dbReference type="NCBIfam" id="TIGR01568">
    <property type="entry name" value="A_thal_3678"/>
    <property type="match status" value="1"/>
</dbReference>
<keyword evidence="5 6" id="KW-0539">Nucleus</keyword>
<dbReference type="PROSITE" id="PS51754">
    <property type="entry name" value="OVATE"/>
    <property type="match status" value="1"/>
</dbReference>
<feature type="compositionally biased region" description="Basic and acidic residues" evidence="7">
    <location>
        <begin position="255"/>
        <end position="270"/>
    </location>
</feature>
<evidence type="ECO:0000256" key="4">
    <source>
        <dbReference type="ARBA" id="ARBA00023163"/>
    </source>
</evidence>
<feature type="region of interest" description="Disordered" evidence="7">
    <location>
        <begin position="148"/>
        <end position="176"/>
    </location>
</feature>
<protein>
    <recommendedName>
        <fullName evidence="6">Transcription repressor</fullName>
    </recommendedName>
    <alternativeName>
        <fullName evidence="6">Ovate family protein</fullName>
    </alternativeName>
</protein>
<keyword evidence="4 6" id="KW-0804">Transcription</keyword>
<evidence type="ECO:0000256" key="1">
    <source>
        <dbReference type="ARBA" id="ARBA00004123"/>
    </source>
</evidence>
<comment type="caution">
    <text evidence="9">The sequence shown here is derived from an EMBL/GenBank/DDBJ whole genome shotgun (WGS) entry which is preliminary data.</text>
</comment>
<keyword evidence="10" id="KW-1185">Reference proteome</keyword>
<dbReference type="Proteomes" id="UP001341840">
    <property type="component" value="Unassembled WGS sequence"/>
</dbReference>
<reference evidence="9 10" key="1">
    <citation type="journal article" date="2023" name="Plants (Basel)">
        <title>Bridging the Gap: Combining Genomics and Transcriptomics Approaches to Understand Stylosanthes scabra, an Orphan Legume from the Brazilian Caatinga.</title>
        <authorList>
            <person name="Ferreira-Neto J.R.C."/>
            <person name="da Silva M.D."/>
            <person name="Binneck E."/>
            <person name="de Melo N.F."/>
            <person name="da Silva R.H."/>
            <person name="de Melo A.L.T.M."/>
            <person name="Pandolfi V."/>
            <person name="Bustamante F.O."/>
            <person name="Brasileiro-Vidal A.C."/>
            <person name="Benko-Iseppon A.M."/>
        </authorList>
    </citation>
    <scope>NUCLEOTIDE SEQUENCE [LARGE SCALE GENOMIC DNA]</scope>
    <source>
        <tissue evidence="9">Leaves</tissue>
    </source>
</reference>
<dbReference type="Pfam" id="PF04844">
    <property type="entry name" value="Ovate"/>
    <property type="match status" value="1"/>
</dbReference>
<feature type="compositionally biased region" description="Basic and acidic residues" evidence="7">
    <location>
        <begin position="219"/>
        <end position="231"/>
    </location>
</feature>
<evidence type="ECO:0000256" key="7">
    <source>
        <dbReference type="SAM" id="MobiDB-lite"/>
    </source>
</evidence>
<keyword evidence="3 6" id="KW-0805">Transcription regulation</keyword>
<gene>
    <name evidence="9" type="ORF">PIB30_007801</name>
</gene>
<feature type="region of interest" description="Disordered" evidence="7">
    <location>
        <begin position="1"/>
        <end position="32"/>
    </location>
</feature>